<dbReference type="Proteomes" id="UP001163321">
    <property type="component" value="Chromosome 8"/>
</dbReference>
<gene>
    <name evidence="1" type="ORF">PsorP6_004637</name>
</gene>
<evidence type="ECO:0000313" key="2">
    <source>
        <dbReference type="Proteomes" id="UP001163321"/>
    </source>
</evidence>
<reference evidence="1 2" key="1">
    <citation type="journal article" date="2022" name="bioRxiv">
        <title>The genome of the oomycete Peronosclerospora sorghi, a cosmopolitan pathogen of maize and sorghum, is inflated with dispersed pseudogenes.</title>
        <authorList>
            <person name="Fletcher K."/>
            <person name="Martin F."/>
            <person name="Isakeit T."/>
            <person name="Cavanaugh K."/>
            <person name="Magill C."/>
            <person name="Michelmore R."/>
        </authorList>
    </citation>
    <scope>NUCLEOTIDE SEQUENCE [LARGE SCALE GENOMIC DNA]</scope>
    <source>
        <strain evidence="1">P6</strain>
    </source>
</reference>
<keyword evidence="2" id="KW-1185">Reference proteome</keyword>
<dbReference type="EMBL" id="CM047587">
    <property type="protein sequence ID" value="KAI9906611.1"/>
    <property type="molecule type" value="Genomic_DNA"/>
</dbReference>
<accession>A0ACC0VKJ9</accession>
<proteinExistence type="predicted"/>
<name>A0ACC0VKJ9_9STRA</name>
<evidence type="ECO:0000313" key="1">
    <source>
        <dbReference type="EMBL" id="KAI9906611.1"/>
    </source>
</evidence>
<sequence length="118" mass="13657">MRHGVCVRYFGAQRDQEARPTFFVEYCCSTLFSTWYNETKTAYGKRRQRQAILFHTRPSIKSGKTFHNSAFKSIYIKAILNPSVQDITYYIEVTSVLCGPSWRILATFKALKCALTII</sequence>
<comment type="caution">
    <text evidence="1">The sequence shown here is derived from an EMBL/GenBank/DDBJ whole genome shotgun (WGS) entry which is preliminary data.</text>
</comment>
<protein>
    <submittedName>
        <fullName evidence="1">Uncharacterized protein</fullName>
    </submittedName>
</protein>
<organism evidence="1 2">
    <name type="scientific">Peronosclerospora sorghi</name>
    <dbReference type="NCBI Taxonomy" id="230839"/>
    <lineage>
        <taxon>Eukaryota</taxon>
        <taxon>Sar</taxon>
        <taxon>Stramenopiles</taxon>
        <taxon>Oomycota</taxon>
        <taxon>Peronosporomycetes</taxon>
        <taxon>Peronosporales</taxon>
        <taxon>Peronosporaceae</taxon>
        <taxon>Peronosclerospora</taxon>
    </lineage>
</organism>